<evidence type="ECO:0000256" key="3">
    <source>
        <dbReference type="ARBA" id="ARBA00011424"/>
    </source>
</evidence>
<comment type="function">
    <text evidence="6 7">Catalyzes the reversible reaction in which hydroxymethyl group from 5,10-methylenetetrahydrofolate is transferred onto alpha-ketoisovalerate to form ketopantoate.</text>
</comment>
<keyword evidence="7" id="KW-0963">Cytoplasm</keyword>
<reference evidence="11 12" key="1">
    <citation type="submission" date="2016-10" db="EMBL/GenBank/DDBJ databases">
        <authorList>
            <person name="de Groot N.N."/>
        </authorList>
    </citation>
    <scope>NUCLEOTIDE SEQUENCE [LARGE SCALE GENOMIC DNA]</scope>
    <source>
        <strain evidence="11 12">MON 2.2</strain>
    </source>
</reference>
<feature type="binding site" evidence="7 9">
    <location>
        <position position="127"/>
    </location>
    <ligand>
        <name>3-methyl-2-oxobutanoate</name>
        <dbReference type="ChEBI" id="CHEBI:11851"/>
    </ligand>
</feature>
<dbReference type="GO" id="GO:0015940">
    <property type="term" value="P:pantothenate biosynthetic process"/>
    <property type="evidence" value="ECO:0007669"/>
    <property type="project" value="UniProtKB-UniRule"/>
</dbReference>
<keyword evidence="5 7" id="KW-0808">Transferase</keyword>
<name>A0A1G6VH43_9ACTN</name>
<feature type="active site" description="Proton acceptor" evidence="7 8">
    <location>
        <position position="197"/>
    </location>
</feature>
<evidence type="ECO:0000256" key="7">
    <source>
        <dbReference type="HAMAP-Rule" id="MF_00156"/>
    </source>
</evidence>
<evidence type="ECO:0000256" key="10">
    <source>
        <dbReference type="PIRSR" id="PIRSR000388-3"/>
    </source>
</evidence>
<keyword evidence="12" id="KW-1185">Reference proteome</keyword>
<dbReference type="CDD" id="cd06557">
    <property type="entry name" value="KPHMT-like"/>
    <property type="match status" value="1"/>
</dbReference>
<dbReference type="OrthoDB" id="9781789at2"/>
<keyword evidence="11" id="KW-0489">Methyltransferase</keyword>
<evidence type="ECO:0000256" key="6">
    <source>
        <dbReference type="ARBA" id="ARBA00056497"/>
    </source>
</evidence>
<evidence type="ECO:0000256" key="9">
    <source>
        <dbReference type="PIRSR" id="PIRSR000388-2"/>
    </source>
</evidence>
<feature type="binding site" evidence="7 9">
    <location>
        <position position="97"/>
    </location>
    <ligand>
        <name>3-methyl-2-oxobutanoate</name>
        <dbReference type="ChEBI" id="CHEBI:11851"/>
    </ligand>
</feature>
<dbReference type="GO" id="GO:0005737">
    <property type="term" value="C:cytoplasm"/>
    <property type="evidence" value="ECO:0007669"/>
    <property type="project" value="UniProtKB-SubCell"/>
</dbReference>
<dbReference type="GO" id="GO:0032259">
    <property type="term" value="P:methylation"/>
    <property type="evidence" value="ECO:0007669"/>
    <property type="project" value="UniProtKB-KW"/>
</dbReference>
<comment type="pathway">
    <text evidence="1 7">Cofactor biosynthesis; (R)-pantothenate biosynthesis; (R)-pantoate from 3-methyl-2-oxobutanoate: step 1/2.</text>
</comment>
<keyword evidence="7 10" id="KW-0460">Magnesium</keyword>
<sequence length="298" mass="31221">MSSHPSTRPAPGDRRPVTLPDLALAKAEGRPVVMVTAYDFPSARAAEEAGVDVVLVGDSGAMTVLGLPSTVGVEVEEMLVLARAVRRGLAAPLLVCDLPFGSYEASDAQAVTTAVRFVKEAGADAVKLEGGSITPLSRVRAILAAGIPVMGHVGLTPQTATALGGYRAQGRDAVTARRIMDEALALQQAGCFSVVLEAVPSQLTELLAPRLDDTLVIGIGAGPATDGQVLVFHDLLGIREGRGARFVQRYADLQDAMTAGVRAYAEDVRARRYPGPEHGYSMSADQLSALRDDLPRVT</sequence>
<dbReference type="UniPathway" id="UPA00028">
    <property type="reaction ID" value="UER00003"/>
</dbReference>
<dbReference type="InterPro" id="IPR003700">
    <property type="entry name" value="Pantoate_hydroxy_MeTrfase"/>
</dbReference>
<feature type="binding site" evidence="7 9">
    <location>
        <begin position="58"/>
        <end position="59"/>
    </location>
    <ligand>
        <name>3-methyl-2-oxobutanoate</name>
        <dbReference type="ChEBI" id="CHEBI:11851"/>
    </ligand>
</feature>
<dbReference type="Proteomes" id="UP000198546">
    <property type="component" value="Chromosome i"/>
</dbReference>
<dbReference type="PIRSF" id="PIRSF000388">
    <property type="entry name" value="Pantoate_hydroxy_MeTrfase"/>
    <property type="match status" value="1"/>
</dbReference>
<keyword evidence="4 7" id="KW-0566">Pantothenate biosynthesis</keyword>
<dbReference type="RefSeq" id="WP_090591451.1">
    <property type="nucleotide sequence ID" value="NZ_LT629688.1"/>
</dbReference>
<dbReference type="AlphaFoldDB" id="A0A1G6VH43"/>
<evidence type="ECO:0000313" key="11">
    <source>
        <dbReference type="EMBL" id="SDD52703.1"/>
    </source>
</evidence>
<dbReference type="PANTHER" id="PTHR20881:SF0">
    <property type="entry name" value="3-METHYL-2-OXOBUTANOATE HYDROXYMETHYLTRANSFERASE"/>
    <property type="match status" value="1"/>
</dbReference>
<comment type="subcellular location">
    <subcellularLocation>
        <location evidence="7">Cytoplasm</location>
    </subcellularLocation>
</comment>
<feature type="binding site" evidence="7 10">
    <location>
        <position position="58"/>
    </location>
    <ligand>
        <name>Mg(2+)</name>
        <dbReference type="ChEBI" id="CHEBI:18420"/>
    </ligand>
</feature>
<evidence type="ECO:0000313" key="12">
    <source>
        <dbReference type="Proteomes" id="UP000198546"/>
    </source>
</evidence>
<comment type="catalytic activity">
    <reaction evidence="7">
        <text>(6R)-5,10-methylene-5,6,7,8-tetrahydrofolate + 3-methyl-2-oxobutanoate + H2O = 2-dehydropantoate + (6S)-5,6,7,8-tetrahydrofolate</text>
        <dbReference type="Rhea" id="RHEA:11824"/>
        <dbReference type="ChEBI" id="CHEBI:11561"/>
        <dbReference type="ChEBI" id="CHEBI:11851"/>
        <dbReference type="ChEBI" id="CHEBI:15377"/>
        <dbReference type="ChEBI" id="CHEBI:15636"/>
        <dbReference type="ChEBI" id="CHEBI:57453"/>
        <dbReference type="EC" id="2.1.2.11"/>
    </reaction>
</comment>
<dbReference type="HAMAP" id="MF_00156">
    <property type="entry name" value="PanB"/>
    <property type="match status" value="1"/>
</dbReference>
<evidence type="ECO:0000256" key="8">
    <source>
        <dbReference type="PIRSR" id="PIRSR000388-1"/>
    </source>
</evidence>
<evidence type="ECO:0000256" key="2">
    <source>
        <dbReference type="ARBA" id="ARBA00008676"/>
    </source>
</evidence>
<dbReference type="InterPro" id="IPR015813">
    <property type="entry name" value="Pyrv/PenolPyrv_kinase-like_dom"/>
</dbReference>
<dbReference type="Gene3D" id="3.20.20.60">
    <property type="entry name" value="Phosphoenolpyruvate-binding domains"/>
    <property type="match status" value="1"/>
</dbReference>
<keyword evidence="7 10" id="KW-0479">Metal-binding</keyword>
<dbReference type="FunFam" id="3.20.20.60:FF:000003">
    <property type="entry name" value="3-methyl-2-oxobutanoate hydroxymethyltransferase"/>
    <property type="match status" value="1"/>
</dbReference>
<dbReference type="InterPro" id="IPR040442">
    <property type="entry name" value="Pyrv_kinase-like_dom_sf"/>
</dbReference>
<dbReference type="PANTHER" id="PTHR20881">
    <property type="entry name" value="3-METHYL-2-OXOBUTANOATE HYDROXYMETHYLTRANSFERASE"/>
    <property type="match status" value="1"/>
</dbReference>
<dbReference type="GO" id="GO:0000287">
    <property type="term" value="F:magnesium ion binding"/>
    <property type="evidence" value="ECO:0007669"/>
    <property type="project" value="TreeGrafter"/>
</dbReference>
<accession>A0A1G6VH43</accession>
<comment type="similarity">
    <text evidence="2 7">Belongs to the PanB family.</text>
</comment>
<dbReference type="EMBL" id="LT629688">
    <property type="protein sequence ID" value="SDD52703.1"/>
    <property type="molecule type" value="Genomic_DNA"/>
</dbReference>
<gene>
    <name evidence="7" type="primary">panB</name>
    <name evidence="11" type="ORF">SAMN04489747_1150</name>
</gene>
<proteinExistence type="inferred from homology"/>
<dbReference type="Pfam" id="PF02548">
    <property type="entry name" value="Pantoate_transf"/>
    <property type="match status" value="1"/>
</dbReference>
<organism evidence="11 12">
    <name type="scientific">Auraticoccus monumenti</name>
    <dbReference type="NCBI Taxonomy" id="675864"/>
    <lineage>
        <taxon>Bacteria</taxon>
        <taxon>Bacillati</taxon>
        <taxon>Actinomycetota</taxon>
        <taxon>Actinomycetes</taxon>
        <taxon>Propionibacteriales</taxon>
        <taxon>Propionibacteriaceae</taxon>
        <taxon>Auraticoccus</taxon>
    </lineage>
</organism>
<protein>
    <recommendedName>
        <fullName evidence="7">3-methyl-2-oxobutanoate hydroxymethyltransferase</fullName>
        <ecNumber evidence="7">2.1.2.11</ecNumber>
    </recommendedName>
    <alternativeName>
        <fullName evidence="7">Ketopantoate hydroxymethyltransferase</fullName>
        <shortName evidence="7">KPHMT</shortName>
    </alternativeName>
</protein>
<feature type="binding site" evidence="7 10">
    <location>
        <position position="129"/>
    </location>
    <ligand>
        <name>Mg(2+)</name>
        <dbReference type="ChEBI" id="CHEBI:18420"/>
    </ligand>
</feature>
<dbReference type="STRING" id="675864.SAMN04489747_1150"/>
<feature type="binding site" evidence="7 10">
    <location>
        <position position="97"/>
    </location>
    <ligand>
        <name>Mg(2+)</name>
        <dbReference type="ChEBI" id="CHEBI:18420"/>
    </ligand>
</feature>
<evidence type="ECO:0000256" key="4">
    <source>
        <dbReference type="ARBA" id="ARBA00022655"/>
    </source>
</evidence>
<evidence type="ECO:0000256" key="1">
    <source>
        <dbReference type="ARBA" id="ARBA00005033"/>
    </source>
</evidence>
<dbReference type="GO" id="GO:0008168">
    <property type="term" value="F:methyltransferase activity"/>
    <property type="evidence" value="ECO:0007669"/>
    <property type="project" value="UniProtKB-KW"/>
</dbReference>
<comment type="subunit">
    <text evidence="3 7">Homodecamer; pentamer of dimers.</text>
</comment>
<dbReference type="GO" id="GO:0003864">
    <property type="term" value="F:3-methyl-2-oxobutanoate hydroxymethyltransferase activity"/>
    <property type="evidence" value="ECO:0007669"/>
    <property type="project" value="UniProtKB-UniRule"/>
</dbReference>
<dbReference type="NCBIfam" id="TIGR00222">
    <property type="entry name" value="panB"/>
    <property type="match status" value="1"/>
</dbReference>
<comment type="cofactor">
    <cofactor evidence="7 10">
        <name>Mg(2+)</name>
        <dbReference type="ChEBI" id="CHEBI:18420"/>
    </cofactor>
    <text evidence="7 10">Binds 1 Mg(2+) ion per subunit.</text>
</comment>
<dbReference type="EC" id="2.1.2.11" evidence="7"/>
<dbReference type="NCBIfam" id="NF001452">
    <property type="entry name" value="PRK00311.1"/>
    <property type="match status" value="1"/>
</dbReference>
<dbReference type="SUPFAM" id="SSF51621">
    <property type="entry name" value="Phosphoenolpyruvate/pyruvate domain"/>
    <property type="match status" value="1"/>
</dbReference>
<evidence type="ECO:0000256" key="5">
    <source>
        <dbReference type="ARBA" id="ARBA00022679"/>
    </source>
</evidence>